<feature type="domain" description="RNase H type-1" evidence="2">
    <location>
        <begin position="30"/>
        <end position="94"/>
    </location>
</feature>
<dbReference type="Gene3D" id="3.30.420.10">
    <property type="entry name" value="Ribonuclease H-like superfamily/Ribonuclease H"/>
    <property type="match status" value="1"/>
</dbReference>
<accession>A0A811RNC1</accession>
<dbReference type="EMBL" id="CAJGYO010000016">
    <property type="protein sequence ID" value="CAD6271196.1"/>
    <property type="molecule type" value="Genomic_DNA"/>
</dbReference>
<keyword evidence="4" id="KW-1185">Reference proteome</keyword>
<dbReference type="AlphaFoldDB" id="A0A811RNC1"/>
<proteinExistence type="predicted"/>
<dbReference type="InterPro" id="IPR044730">
    <property type="entry name" value="RNase_H-like_dom_plant"/>
</dbReference>
<gene>
    <name evidence="3" type="ORF">NCGR_LOCUS54483</name>
</gene>
<evidence type="ECO:0000313" key="4">
    <source>
        <dbReference type="Proteomes" id="UP000604825"/>
    </source>
</evidence>
<protein>
    <recommendedName>
        <fullName evidence="2">RNase H type-1 domain-containing protein</fullName>
    </recommendedName>
</protein>
<reference evidence="3" key="1">
    <citation type="submission" date="2020-10" db="EMBL/GenBank/DDBJ databases">
        <authorList>
            <person name="Han B."/>
            <person name="Lu T."/>
            <person name="Zhao Q."/>
            <person name="Huang X."/>
            <person name="Zhao Y."/>
        </authorList>
    </citation>
    <scope>NUCLEOTIDE SEQUENCE</scope>
</reference>
<dbReference type="PANTHER" id="PTHR47074:SF70">
    <property type="entry name" value="OS07G0513450 PROTEIN"/>
    <property type="match status" value="1"/>
</dbReference>
<name>A0A811RNC1_9POAL</name>
<evidence type="ECO:0000256" key="1">
    <source>
        <dbReference type="SAM" id="MobiDB-lite"/>
    </source>
</evidence>
<dbReference type="InterPro" id="IPR002156">
    <property type="entry name" value="RNaseH_domain"/>
</dbReference>
<dbReference type="OrthoDB" id="695987at2759"/>
<feature type="region of interest" description="Disordered" evidence="1">
    <location>
        <begin position="1"/>
        <end position="21"/>
    </location>
</feature>
<dbReference type="InterPro" id="IPR012337">
    <property type="entry name" value="RNaseH-like_sf"/>
</dbReference>
<evidence type="ECO:0000259" key="2">
    <source>
        <dbReference type="Pfam" id="PF13456"/>
    </source>
</evidence>
<organism evidence="3 4">
    <name type="scientific">Miscanthus lutarioriparius</name>
    <dbReference type="NCBI Taxonomy" id="422564"/>
    <lineage>
        <taxon>Eukaryota</taxon>
        <taxon>Viridiplantae</taxon>
        <taxon>Streptophyta</taxon>
        <taxon>Embryophyta</taxon>
        <taxon>Tracheophyta</taxon>
        <taxon>Spermatophyta</taxon>
        <taxon>Magnoliopsida</taxon>
        <taxon>Liliopsida</taxon>
        <taxon>Poales</taxon>
        <taxon>Poaceae</taxon>
        <taxon>PACMAD clade</taxon>
        <taxon>Panicoideae</taxon>
        <taxon>Andropogonodae</taxon>
        <taxon>Andropogoneae</taxon>
        <taxon>Saccharinae</taxon>
        <taxon>Miscanthus</taxon>
    </lineage>
</organism>
<feature type="compositionally biased region" description="Basic and acidic residues" evidence="1">
    <location>
        <begin position="1"/>
        <end position="11"/>
    </location>
</feature>
<dbReference type="SUPFAM" id="SSF53098">
    <property type="entry name" value="Ribonuclease H-like"/>
    <property type="match status" value="1"/>
</dbReference>
<dbReference type="Proteomes" id="UP000604825">
    <property type="component" value="Unassembled WGS sequence"/>
</dbReference>
<dbReference type="Pfam" id="PF13456">
    <property type="entry name" value="RVT_3"/>
    <property type="match status" value="1"/>
</dbReference>
<dbReference type="PANTHER" id="PTHR47074">
    <property type="entry name" value="BNAC02G40300D PROTEIN"/>
    <property type="match status" value="1"/>
</dbReference>
<evidence type="ECO:0000313" key="3">
    <source>
        <dbReference type="EMBL" id="CAD6271196.1"/>
    </source>
</evidence>
<dbReference type="InterPro" id="IPR052929">
    <property type="entry name" value="RNase_H-like_EbsB-rel"/>
</dbReference>
<comment type="caution">
    <text evidence="3">The sequence shown here is derived from an EMBL/GenBank/DDBJ whole genome shotgun (WGS) entry which is preliminary data.</text>
</comment>
<dbReference type="InterPro" id="IPR036397">
    <property type="entry name" value="RNaseH_sf"/>
</dbReference>
<dbReference type="CDD" id="cd06222">
    <property type="entry name" value="RNase_H_like"/>
    <property type="match status" value="1"/>
</dbReference>
<sequence>MESRPKEEANKSSRIPETWTQPPRDILKVNCDGAFFAETKTGSWGFVIRGHNGHAVVAGSGSLRAVHNADCAEAQACIVALQATSSHGMGKIILGNWLNEHDECTFAR</sequence>
<dbReference type="GO" id="GO:0003676">
    <property type="term" value="F:nucleic acid binding"/>
    <property type="evidence" value="ECO:0007669"/>
    <property type="project" value="InterPro"/>
</dbReference>
<feature type="compositionally biased region" description="Polar residues" evidence="1">
    <location>
        <begin position="12"/>
        <end position="21"/>
    </location>
</feature>
<dbReference type="GO" id="GO:0004523">
    <property type="term" value="F:RNA-DNA hybrid ribonuclease activity"/>
    <property type="evidence" value="ECO:0007669"/>
    <property type="project" value="InterPro"/>
</dbReference>